<dbReference type="Proteomes" id="UP001159405">
    <property type="component" value="Unassembled WGS sequence"/>
</dbReference>
<evidence type="ECO:0000313" key="2">
    <source>
        <dbReference type="EMBL" id="CAH3144150.1"/>
    </source>
</evidence>
<dbReference type="PANTHER" id="PTHR46276:SF1">
    <property type="entry name" value="E3 UBIQUITIN-PROTEIN LIGASE UBR5"/>
    <property type="match status" value="1"/>
</dbReference>
<dbReference type="InterPro" id="IPR036053">
    <property type="entry name" value="PABP-dom"/>
</dbReference>
<dbReference type="PROSITE" id="PS51309">
    <property type="entry name" value="PABC"/>
    <property type="match status" value="1"/>
</dbReference>
<dbReference type="Pfam" id="PF00658">
    <property type="entry name" value="MLLE"/>
    <property type="match status" value="1"/>
</dbReference>
<accession>A0ABN8PMC8</accession>
<feature type="domain" description="PABC" evidence="1">
    <location>
        <begin position="239"/>
        <end position="316"/>
    </location>
</feature>
<proteinExistence type="predicted"/>
<protein>
    <recommendedName>
        <fullName evidence="1">PABC domain-containing protein</fullName>
    </recommendedName>
</protein>
<comment type="caution">
    <text evidence="2">The sequence shown here is derived from an EMBL/GenBank/DDBJ whole genome shotgun (WGS) entry which is preliminary data.</text>
</comment>
<evidence type="ECO:0000313" key="3">
    <source>
        <dbReference type="Proteomes" id="UP001159405"/>
    </source>
</evidence>
<dbReference type="EMBL" id="CALNXK010000073">
    <property type="protein sequence ID" value="CAH3144150.1"/>
    <property type="molecule type" value="Genomic_DNA"/>
</dbReference>
<sequence>MSPTVIAIVQGFQQSMLFTSVLPNFINELTVEDVKSYISILQKILEHVITAVPASGPQVLQMATDLAHNLVMGSNELEAKESGHSAIEFLSKLCSIIASKDDGLQVYQVCPPAGTFYMQPLVQEDGLQVYQVCPPAGTFYMQPLVQPGQPVFFMQQMRPLWQPMQQLQQMRPSGMQVSGDGQIPRAKGIHQVPPRQMPGQQQQLPHRPSYKFRQPQTHPGAAPMQQQERFQPPICIPGQEPLYRSVMASVSLAEQKQMLGERLFPLIQATYPDQAGKITGMLLEIDNSELLYMLECREALDAKTQEAVSVLKAHNARMEEAQFEYGV</sequence>
<dbReference type="SMART" id="SM00517">
    <property type="entry name" value="PolyA"/>
    <property type="match status" value="1"/>
</dbReference>
<dbReference type="SUPFAM" id="SSF63570">
    <property type="entry name" value="PABC (PABP) domain"/>
    <property type="match status" value="1"/>
</dbReference>
<dbReference type="InterPro" id="IPR002004">
    <property type="entry name" value="PABP_HYD_C"/>
</dbReference>
<organism evidence="2 3">
    <name type="scientific">Porites lobata</name>
    <dbReference type="NCBI Taxonomy" id="104759"/>
    <lineage>
        <taxon>Eukaryota</taxon>
        <taxon>Metazoa</taxon>
        <taxon>Cnidaria</taxon>
        <taxon>Anthozoa</taxon>
        <taxon>Hexacorallia</taxon>
        <taxon>Scleractinia</taxon>
        <taxon>Fungiina</taxon>
        <taxon>Poritidae</taxon>
        <taxon>Porites</taxon>
    </lineage>
</organism>
<gene>
    <name evidence="2" type="ORF">PLOB_00043899</name>
</gene>
<reference evidence="2 3" key="1">
    <citation type="submission" date="2022-05" db="EMBL/GenBank/DDBJ databases">
        <authorList>
            <consortium name="Genoscope - CEA"/>
            <person name="William W."/>
        </authorList>
    </citation>
    <scope>NUCLEOTIDE SEQUENCE [LARGE SCALE GENOMIC DNA]</scope>
</reference>
<dbReference type="PANTHER" id="PTHR46276">
    <property type="entry name" value="E3 UBIQUITIN-PROTEIN LIGASE UBR5"/>
    <property type="match status" value="1"/>
</dbReference>
<dbReference type="Gene3D" id="1.10.1900.10">
    <property type="entry name" value="c-terminal domain of poly(a) binding protein"/>
    <property type="match status" value="1"/>
</dbReference>
<evidence type="ECO:0000259" key="1">
    <source>
        <dbReference type="PROSITE" id="PS51309"/>
    </source>
</evidence>
<keyword evidence="3" id="KW-1185">Reference proteome</keyword>
<name>A0ABN8PMC8_9CNID</name>